<dbReference type="EMBL" id="BMZB01000001">
    <property type="protein sequence ID" value="GGZ21974.1"/>
    <property type="molecule type" value="Genomic_DNA"/>
</dbReference>
<sequence length="56" mass="5672">MNRADIDAITCRISTIEVSPASFWCVVEALGVSGVLKTFACAAVVAVGIVAALGGF</sequence>
<dbReference type="RefSeq" id="WP_189484644.1">
    <property type="nucleotide sequence ID" value="NZ_BMZB01000001.1"/>
</dbReference>
<evidence type="ECO:0000313" key="3">
    <source>
        <dbReference type="Proteomes" id="UP000662572"/>
    </source>
</evidence>
<keyword evidence="3" id="KW-1185">Reference proteome</keyword>
<keyword evidence="1" id="KW-1133">Transmembrane helix</keyword>
<proteinExistence type="predicted"/>
<gene>
    <name evidence="2" type="ORF">GCM10011273_03470</name>
</gene>
<evidence type="ECO:0000313" key="2">
    <source>
        <dbReference type="EMBL" id="GGZ21974.1"/>
    </source>
</evidence>
<evidence type="ECO:0000256" key="1">
    <source>
        <dbReference type="SAM" id="Phobius"/>
    </source>
</evidence>
<keyword evidence="1" id="KW-0812">Transmembrane</keyword>
<organism evidence="2 3">
    <name type="scientific">Asticcacaulis endophyticus</name>
    <dbReference type="NCBI Taxonomy" id="1395890"/>
    <lineage>
        <taxon>Bacteria</taxon>
        <taxon>Pseudomonadati</taxon>
        <taxon>Pseudomonadota</taxon>
        <taxon>Alphaproteobacteria</taxon>
        <taxon>Caulobacterales</taxon>
        <taxon>Caulobacteraceae</taxon>
        <taxon>Asticcacaulis</taxon>
    </lineage>
</organism>
<protein>
    <submittedName>
        <fullName evidence="2">Uncharacterized protein</fullName>
    </submittedName>
</protein>
<dbReference type="AlphaFoldDB" id="A0A918PVF8"/>
<dbReference type="Proteomes" id="UP000662572">
    <property type="component" value="Unassembled WGS sequence"/>
</dbReference>
<accession>A0A918PVF8</accession>
<reference evidence="2" key="2">
    <citation type="submission" date="2020-09" db="EMBL/GenBank/DDBJ databases">
        <authorList>
            <person name="Sun Q."/>
            <person name="Kim S."/>
        </authorList>
    </citation>
    <scope>NUCLEOTIDE SEQUENCE</scope>
    <source>
        <strain evidence="2">KCTC 32296</strain>
    </source>
</reference>
<keyword evidence="1" id="KW-0472">Membrane</keyword>
<name>A0A918PVF8_9CAUL</name>
<comment type="caution">
    <text evidence="2">The sequence shown here is derived from an EMBL/GenBank/DDBJ whole genome shotgun (WGS) entry which is preliminary data.</text>
</comment>
<feature type="transmembrane region" description="Helical" evidence="1">
    <location>
        <begin position="29"/>
        <end position="53"/>
    </location>
</feature>
<reference evidence="2" key="1">
    <citation type="journal article" date="2014" name="Int. J. Syst. Evol. Microbiol.">
        <title>Complete genome sequence of Corynebacterium casei LMG S-19264T (=DSM 44701T), isolated from a smear-ripened cheese.</title>
        <authorList>
            <consortium name="US DOE Joint Genome Institute (JGI-PGF)"/>
            <person name="Walter F."/>
            <person name="Albersmeier A."/>
            <person name="Kalinowski J."/>
            <person name="Ruckert C."/>
        </authorList>
    </citation>
    <scope>NUCLEOTIDE SEQUENCE</scope>
    <source>
        <strain evidence="2">KCTC 32296</strain>
    </source>
</reference>